<feature type="transmembrane region" description="Helical" evidence="1">
    <location>
        <begin position="20"/>
        <end position="42"/>
    </location>
</feature>
<keyword evidence="1" id="KW-1133">Transmembrane helix</keyword>
<name>A0A2H0VZP1_9BACT</name>
<dbReference type="Proteomes" id="UP000230935">
    <property type="component" value="Unassembled WGS sequence"/>
</dbReference>
<reference evidence="3" key="1">
    <citation type="submission" date="2017-09" db="EMBL/GenBank/DDBJ databases">
        <title>Depth-based differentiation of microbial function through sediment-hosted aquifers and enrichment of novel symbionts in the deep terrestrial subsurface.</title>
        <authorList>
            <person name="Probst A.J."/>
            <person name="Ladd B."/>
            <person name="Jarett J.K."/>
            <person name="Geller-Mcgrath D.E."/>
            <person name="Sieber C.M.K."/>
            <person name="Emerson J.B."/>
            <person name="Anantharaman K."/>
            <person name="Thomas B.C."/>
            <person name="Malmstrom R."/>
            <person name="Stieglmeier M."/>
            <person name="Klingl A."/>
            <person name="Woyke T."/>
            <person name="Ryan C.M."/>
            <person name="Banfield J.F."/>
        </authorList>
    </citation>
    <scope>NUCLEOTIDE SEQUENCE [LARGE SCALE GENOMIC DNA]</scope>
</reference>
<sequence>MAFIDDKISSREAHGAKKFIVGLVLGLVIGIIAGSILMYAYMLANFERGETQLIKLTKEKRSTILLNWDNNLWRRSGNTLYLRNDETCQITTGPILSTIDPGLIAENTPRVYNGIKATDTILRNQNNDPTIRIVNLTLDDESNYFFTMTAPNNFEVCSQSLNGVLALFDYIQE</sequence>
<comment type="caution">
    <text evidence="2">The sequence shown here is derived from an EMBL/GenBank/DDBJ whole genome shotgun (WGS) entry which is preliminary data.</text>
</comment>
<gene>
    <name evidence="2" type="ORF">COT81_05705</name>
</gene>
<organism evidence="2 3">
    <name type="scientific">Candidatus Buchananbacteria bacterium CG10_big_fil_rev_8_21_14_0_10_42_9</name>
    <dbReference type="NCBI Taxonomy" id="1974526"/>
    <lineage>
        <taxon>Bacteria</taxon>
        <taxon>Candidatus Buchananiibacteriota</taxon>
    </lineage>
</organism>
<protein>
    <submittedName>
        <fullName evidence="2">Uncharacterized protein</fullName>
    </submittedName>
</protein>
<evidence type="ECO:0000256" key="1">
    <source>
        <dbReference type="SAM" id="Phobius"/>
    </source>
</evidence>
<dbReference type="AlphaFoldDB" id="A0A2H0VZP1"/>
<accession>A0A2H0VZP1</accession>
<evidence type="ECO:0000313" key="2">
    <source>
        <dbReference type="EMBL" id="PIS04564.1"/>
    </source>
</evidence>
<proteinExistence type="predicted"/>
<keyword evidence="1" id="KW-0472">Membrane</keyword>
<keyword evidence="1" id="KW-0812">Transmembrane</keyword>
<dbReference type="EMBL" id="PEZZ01000049">
    <property type="protein sequence ID" value="PIS04564.1"/>
    <property type="molecule type" value="Genomic_DNA"/>
</dbReference>
<evidence type="ECO:0000313" key="3">
    <source>
        <dbReference type="Proteomes" id="UP000230935"/>
    </source>
</evidence>